<evidence type="ECO:0000313" key="3">
    <source>
        <dbReference type="Proteomes" id="UP000828390"/>
    </source>
</evidence>
<keyword evidence="1" id="KW-0812">Transmembrane</keyword>
<dbReference type="Proteomes" id="UP000828390">
    <property type="component" value="Unassembled WGS sequence"/>
</dbReference>
<reference evidence="2" key="1">
    <citation type="journal article" date="2019" name="bioRxiv">
        <title>The Genome of the Zebra Mussel, Dreissena polymorpha: A Resource for Invasive Species Research.</title>
        <authorList>
            <person name="McCartney M.A."/>
            <person name="Auch B."/>
            <person name="Kono T."/>
            <person name="Mallez S."/>
            <person name="Zhang Y."/>
            <person name="Obille A."/>
            <person name="Becker A."/>
            <person name="Abrahante J.E."/>
            <person name="Garbe J."/>
            <person name="Badalamenti J.P."/>
            <person name="Herman A."/>
            <person name="Mangelson H."/>
            <person name="Liachko I."/>
            <person name="Sullivan S."/>
            <person name="Sone E.D."/>
            <person name="Koren S."/>
            <person name="Silverstein K.A.T."/>
            <person name="Beckman K.B."/>
            <person name="Gohl D.M."/>
        </authorList>
    </citation>
    <scope>NUCLEOTIDE SEQUENCE</scope>
    <source>
        <strain evidence="2">Duluth1</strain>
        <tissue evidence="2">Whole animal</tissue>
    </source>
</reference>
<sequence>MFCCEFVAAMEANYLEYKQFEDSNDTLCDIVECLILLVNSTVTMRVLTKDELIIAFFDEDYFAKFLVQKLKSGLSWNVFVTAFVLFVAVVLKISNDTANGFYHLNKLQNVVRKYRITDWIANQPGKWTAFVQYCKQVC</sequence>
<keyword evidence="1" id="KW-0472">Membrane</keyword>
<dbReference type="AlphaFoldDB" id="A0A9D4QQY3"/>
<organism evidence="2 3">
    <name type="scientific">Dreissena polymorpha</name>
    <name type="common">Zebra mussel</name>
    <name type="synonym">Mytilus polymorpha</name>
    <dbReference type="NCBI Taxonomy" id="45954"/>
    <lineage>
        <taxon>Eukaryota</taxon>
        <taxon>Metazoa</taxon>
        <taxon>Spiralia</taxon>
        <taxon>Lophotrochozoa</taxon>
        <taxon>Mollusca</taxon>
        <taxon>Bivalvia</taxon>
        <taxon>Autobranchia</taxon>
        <taxon>Heteroconchia</taxon>
        <taxon>Euheterodonta</taxon>
        <taxon>Imparidentia</taxon>
        <taxon>Neoheterodontei</taxon>
        <taxon>Myida</taxon>
        <taxon>Dreissenoidea</taxon>
        <taxon>Dreissenidae</taxon>
        <taxon>Dreissena</taxon>
    </lineage>
</organism>
<keyword evidence="1" id="KW-1133">Transmembrane helix</keyword>
<comment type="caution">
    <text evidence="2">The sequence shown here is derived from an EMBL/GenBank/DDBJ whole genome shotgun (WGS) entry which is preliminary data.</text>
</comment>
<protein>
    <submittedName>
        <fullName evidence="2">Uncharacterized protein</fullName>
    </submittedName>
</protein>
<evidence type="ECO:0000313" key="2">
    <source>
        <dbReference type="EMBL" id="KAH3839070.1"/>
    </source>
</evidence>
<keyword evidence="3" id="KW-1185">Reference proteome</keyword>
<feature type="transmembrane region" description="Helical" evidence="1">
    <location>
        <begin position="74"/>
        <end position="94"/>
    </location>
</feature>
<reference evidence="2" key="2">
    <citation type="submission" date="2020-11" db="EMBL/GenBank/DDBJ databases">
        <authorList>
            <person name="McCartney M.A."/>
            <person name="Auch B."/>
            <person name="Kono T."/>
            <person name="Mallez S."/>
            <person name="Becker A."/>
            <person name="Gohl D.M."/>
            <person name="Silverstein K.A.T."/>
            <person name="Koren S."/>
            <person name="Bechman K.B."/>
            <person name="Herman A."/>
            <person name="Abrahante J.E."/>
            <person name="Garbe J."/>
        </authorList>
    </citation>
    <scope>NUCLEOTIDE SEQUENCE</scope>
    <source>
        <strain evidence="2">Duluth1</strain>
        <tissue evidence="2">Whole animal</tissue>
    </source>
</reference>
<accession>A0A9D4QQY3</accession>
<gene>
    <name evidence="2" type="ORF">DPMN_112492</name>
</gene>
<proteinExistence type="predicted"/>
<evidence type="ECO:0000256" key="1">
    <source>
        <dbReference type="SAM" id="Phobius"/>
    </source>
</evidence>
<name>A0A9D4QQY3_DREPO</name>
<dbReference type="EMBL" id="JAIWYP010000004">
    <property type="protein sequence ID" value="KAH3839070.1"/>
    <property type="molecule type" value="Genomic_DNA"/>
</dbReference>